<keyword evidence="1" id="KW-0863">Zinc-finger</keyword>
<gene>
    <name evidence="4" type="ORF">MSPICULIGERA_LOCUS15903</name>
</gene>
<dbReference type="GO" id="GO:0008270">
    <property type="term" value="F:zinc ion binding"/>
    <property type="evidence" value="ECO:0007669"/>
    <property type="project" value="UniProtKB-KW"/>
</dbReference>
<comment type="caution">
    <text evidence="4">The sequence shown here is derived from an EMBL/GenBank/DDBJ whole genome shotgun (WGS) entry which is preliminary data.</text>
</comment>
<evidence type="ECO:0000256" key="1">
    <source>
        <dbReference type="PROSITE-ProRule" id="PRU00042"/>
    </source>
</evidence>
<organism evidence="4 5">
    <name type="scientific">Mesorhabditis spiculigera</name>
    <dbReference type="NCBI Taxonomy" id="96644"/>
    <lineage>
        <taxon>Eukaryota</taxon>
        <taxon>Metazoa</taxon>
        <taxon>Ecdysozoa</taxon>
        <taxon>Nematoda</taxon>
        <taxon>Chromadorea</taxon>
        <taxon>Rhabditida</taxon>
        <taxon>Rhabditina</taxon>
        <taxon>Rhabditomorpha</taxon>
        <taxon>Rhabditoidea</taxon>
        <taxon>Rhabditidae</taxon>
        <taxon>Mesorhabditinae</taxon>
        <taxon>Mesorhabditis</taxon>
    </lineage>
</organism>
<keyword evidence="5" id="KW-1185">Reference proteome</keyword>
<evidence type="ECO:0000313" key="4">
    <source>
        <dbReference type="EMBL" id="CAJ0577633.1"/>
    </source>
</evidence>
<feature type="region of interest" description="Disordered" evidence="2">
    <location>
        <begin position="1"/>
        <end position="34"/>
    </location>
</feature>
<feature type="non-terminal residue" evidence="4">
    <location>
        <position position="356"/>
    </location>
</feature>
<sequence length="356" mass="38248">MQHSPSPLTCDQPSTSYQTDGPVELEEEPTSENLRRILDQVQSTMQMRDAAPPFEENHTSSGATSPNPDAILAGRILGPHRVKHYEEANDATFTVDDGSGKQLHLEILSDDPVLHDLKSTTILAEANALLYVHENILWLMTVRPISPGQPITGLLIKSGKDKEELGGEDEGSNAGPSTYGSHPCEDCGVSFKSQENLTAHRLHYCKARLTNANRPLNGIGNGPQQLGRIPLTIPLPGGLHVPLSSASTSVPPLPTNRPFFLGYPPKLANLNAAPPSNIIFLPVAFLDTEDENAVQLCGPPQTIIPVAVGRGSLPDTLSAYGMPRILVNSDLNSSETNFSTGDINLSIPLVQLDRST</sequence>
<dbReference type="SUPFAM" id="SSF57667">
    <property type="entry name" value="beta-beta-alpha zinc fingers"/>
    <property type="match status" value="1"/>
</dbReference>
<dbReference type="InterPro" id="IPR013087">
    <property type="entry name" value="Znf_C2H2_type"/>
</dbReference>
<reference evidence="4" key="1">
    <citation type="submission" date="2023-06" db="EMBL/GenBank/DDBJ databases">
        <authorList>
            <person name="Delattre M."/>
        </authorList>
    </citation>
    <scope>NUCLEOTIDE SEQUENCE</scope>
    <source>
        <strain evidence="4">AF72</strain>
    </source>
</reference>
<dbReference type="PROSITE" id="PS50157">
    <property type="entry name" value="ZINC_FINGER_C2H2_2"/>
    <property type="match status" value="1"/>
</dbReference>
<dbReference type="Proteomes" id="UP001177023">
    <property type="component" value="Unassembled WGS sequence"/>
</dbReference>
<evidence type="ECO:0000313" key="5">
    <source>
        <dbReference type="Proteomes" id="UP001177023"/>
    </source>
</evidence>
<feature type="compositionally biased region" description="Polar residues" evidence="2">
    <location>
        <begin position="1"/>
        <end position="19"/>
    </location>
</feature>
<accession>A0AA36D138</accession>
<keyword evidence="1" id="KW-0479">Metal-binding</keyword>
<protein>
    <recommendedName>
        <fullName evidence="3">C2H2-type domain-containing protein</fullName>
    </recommendedName>
</protein>
<evidence type="ECO:0000256" key="2">
    <source>
        <dbReference type="SAM" id="MobiDB-lite"/>
    </source>
</evidence>
<name>A0AA36D138_9BILA</name>
<dbReference type="AlphaFoldDB" id="A0AA36D138"/>
<evidence type="ECO:0000259" key="3">
    <source>
        <dbReference type="PROSITE" id="PS50157"/>
    </source>
</evidence>
<feature type="domain" description="C2H2-type" evidence="3">
    <location>
        <begin position="182"/>
        <end position="215"/>
    </location>
</feature>
<dbReference type="InterPro" id="IPR036236">
    <property type="entry name" value="Znf_C2H2_sf"/>
</dbReference>
<proteinExistence type="predicted"/>
<keyword evidence="1" id="KW-0862">Zinc</keyword>
<dbReference type="EMBL" id="CATQJA010002651">
    <property type="protein sequence ID" value="CAJ0577633.1"/>
    <property type="molecule type" value="Genomic_DNA"/>
</dbReference>